<dbReference type="Gene3D" id="1.10.10.1450">
    <property type="match status" value="1"/>
</dbReference>
<feature type="domain" description="Mos1 transposase HTH" evidence="1">
    <location>
        <begin position="29"/>
        <end position="66"/>
    </location>
</feature>
<keyword evidence="3" id="KW-1185">Reference proteome</keyword>
<dbReference type="PANTHER" id="PTHR46060">
    <property type="entry name" value="MARINER MOS1 TRANSPOSASE-LIKE PROTEIN"/>
    <property type="match status" value="1"/>
</dbReference>
<dbReference type="AlphaFoldDB" id="A0A6G0VQB2"/>
<dbReference type="EMBL" id="VUJU01013299">
    <property type="protein sequence ID" value="KAF0705240.1"/>
    <property type="molecule type" value="Genomic_DNA"/>
</dbReference>
<dbReference type="InterPro" id="IPR052709">
    <property type="entry name" value="Transposase-MT_Hybrid"/>
</dbReference>
<evidence type="ECO:0000313" key="2">
    <source>
        <dbReference type="EMBL" id="KAF0705240.1"/>
    </source>
</evidence>
<dbReference type="InterPro" id="IPR041426">
    <property type="entry name" value="Mos1_HTH"/>
</dbReference>
<dbReference type="Proteomes" id="UP000478052">
    <property type="component" value="Unassembled WGS sequence"/>
</dbReference>
<comment type="caution">
    <text evidence="2">The sequence shown here is derived from an EMBL/GenBank/DDBJ whole genome shotgun (WGS) entry which is preliminary data.</text>
</comment>
<evidence type="ECO:0000259" key="1">
    <source>
        <dbReference type="Pfam" id="PF17906"/>
    </source>
</evidence>
<name>A0A6G0VQB2_APHCR</name>
<reference evidence="2 3" key="1">
    <citation type="submission" date="2019-08" db="EMBL/GenBank/DDBJ databases">
        <title>Whole genome of Aphis craccivora.</title>
        <authorList>
            <person name="Voronova N.V."/>
            <person name="Shulinski R.S."/>
            <person name="Bandarenka Y.V."/>
            <person name="Zhorov D.G."/>
            <person name="Warner D."/>
        </authorList>
    </citation>
    <scope>NUCLEOTIDE SEQUENCE [LARGE SCALE GENOMIC DNA]</scope>
    <source>
        <strain evidence="2">180601</strain>
        <tissue evidence="2">Whole Body</tissue>
    </source>
</reference>
<proteinExistence type="predicted"/>
<organism evidence="2 3">
    <name type="scientific">Aphis craccivora</name>
    <name type="common">Cowpea aphid</name>
    <dbReference type="NCBI Taxonomy" id="307492"/>
    <lineage>
        <taxon>Eukaryota</taxon>
        <taxon>Metazoa</taxon>
        <taxon>Ecdysozoa</taxon>
        <taxon>Arthropoda</taxon>
        <taxon>Hexapoda</taxon>
        <taxon>Insecta</taxon>
        <taxon>Pterygota</taxon>
        <taxon>Neoptera</taxon>
        <taxon>Paraneoptera</taxon>
        <taxon>Hemiptera</taxon>
        <taxon>Sternorrhyncha</taxon>
        <taxon>Aphidomorpha</taxon>
        <taxon>Aphidoidea</taxon>
        <taxon>Aphididae</taxon>
        <taxon>Aphidini</taxon>
        <taxon>Aphis</taxon>
        <taxon>Aphis</taxon>
    </lineage>
</organism>
<evidence type="ECO:0000313" key="3">
    <source>
        <dbReference type="Proteomes" id="UP000478052"/>
    </source>
</evidence>
<protein>
    <submittedName>
        <fullName evidence="2">Protein GVQW3-like</fullName>
    </submittedName>
</protein>
<dbReference type="PANTHER" id="PTHR46060:SF1">
    <property type="entry name" value="MARINER MOS1 TRANSPOSASE-LIKE PROTEIN"/>
    <property type="match status" value="1"/>
</dbReference>
<sequence length="103" mass="11598">MFPPILNDNCLQYTTTMSAIIVSSASCEVRAVIRFLYAKGSSAAEIHRELCLVYEPTVMSERKCRDFKNGRTNVHDEERSGRPSRQTDEIVSLVDQNCDLIVG</sequence>
<dbReference type="Pfam" id="PF17906">
    <property type="entry name" value="HTH_48"/>
    <property type="match status" value="1"/>
</dbReference>
<accession>A0A6G0VQB2</accession>
<gene>
    <name evidence="2" type="ORF">FWK35_00028507</name>
</gene>
<dbReference type="OrthoDB" id="6572822at2759"/>